<proteinExistence type="predicted"/>
<evidence type="ECO:0000313" key="2">
    <source>
        <dbReference type="Proteomes" id="UP000095287"/>
    </source>
</evidence>
<sequence length="151" mass="16843">MTRPEVKVKGTLLAAAARVQGLKLNQLHRLEGSKAARAEAKRLLKHGLVFLSGRILTLRRGPLEGTYLVPNDPAERDAWEPELPTPPPQHRPREVAKKPRSPPEEPSQEPRQEASERVQEASNEAIPTTPKKHSECPCCTCWLKEKEAIPS</sequence>
<dbReference type="AlphaFoldDB" id="A0A1I8ARI0"/>
<name>A0A1I8ARI0_9BILA</name>
<accession>A0A1I8ARI0</accession>
<keyword evidence="2" id="KW-1185">Reference proteome</keyword>
<evidence type="ECO:0000256" key="1">
    <source>
        <dbReference type="SAM" id="MobiDB-lite"/>
    </source>
</evidence>
<protein>
    <submittedName>
        <fullName evidence="3">CRM domain-containing protein</fullName>
    </submittedName>
</protein>
<feature type="region of interest" description="Disordered" evidence="1">
    <location>
        <begin position="62"/>
        <end position="136"/>
    </location>
</feature>
<feature type="compositionally biased region" description="Basic and acidic residues" evidence="1">
    <location>
        <begin position="91"/>
        <end position="119"/>
    </location>
</feature>
<reference evidence="3" key="1">
    <citation type="submission" date="2016-11" db="UniProtKB">
        <authorList>
            <consortium name="WormBaseParasite"/>
        </authorList>
    </citation>
    <scope>IDENTIFICATION</scope>
</reference>
<dbReference type="Proteomes" id="UP000095287">
    <property type="component" value="Unplaced"/>
</dbReference>
<organism evidence="2 3">
    <name type="scientific">Steinernema glaseri</name>
    <dbReference type="NCBI Taxonomy" id="37863"/>
    <lineage>
        <taxon>Eukaryota</taxon>
        <taxon>Metazoa</taxon>
        <taxon>Ecdysozoa</taxon>
        <taxon>Nematoda</taxon>
        <taxon>Chromadorea</taxon>
        <taxon>Rhabditida</taxon>
        <taxon>Tylenchina</taxon>
        <taxon>Panagrolaimomorpha</taxon>
        <taxon>Strongyloidoidea</taxon>
        <taxon>Steinernematidae</taxon>
        <taxon>Steinernema</taxon>
    </lineage>
</organism>
<dbReference type="WBParaSite" id="L893_g8313.t1">
    <property type="protein sequence ID" value="L893_g8313.t1"/>
    <property type="gene ID" value="L893_g8313"/>
</dbReference>
<evidence type="ECO:0000313" key="3">
    <source>
        <dbReference type="WBParaSite" id="L893_g8313.t1"/>
    </source>
</evidence>